<reference evidence="5" key="1">
    <citation type="journal article" date="2019" name="Int. J. Syst. Evol. Microbiol.">
        <title>The Global Catalogue of Microorganisms (GCM) 10K type strain sequencing project: providing services to taxonomists for standard genome sequencing and annotation.</title>
        <authorList>
            <consortium name="The Broad Institute Genomics Platform"/>
            <consortium name="The Broad Institute Genome Sequencing Center for Infectious Disease"/>
            <person name="Wu L."/>
            <person name="Ma J."/>
        </authorList>
    </citation>
    <scope>NUCLEOTIDE SEQUENCE [LARGE SCALE GENOMIC DNA]</scope>
    <source>
        <strain evidence="5">JCM 12607</strain>
    </source>
</reference>
<feature type="transmembrane region" description="Helical" evidence="2">
    <location>
        <begin position="63"/>
        <end position="83"/>
    </location>
</feature>
<keyword evidence="4" id="KW-0418">Kinase</keyword>
<evidence type="ECO:0000256" key="1">
    <source>
        <dbReference type="SAM" id="MobiDB-lite"/>
    </source>
</evidence>
<keyword evidence="2" id="KW-0812">Transmembrane</keyword>
<name>A0ABW2XA99_9ACTN</name>
<comment type="caution">
    <text evidence="4">The sequence shown here is derived from an EMBL/GenBank/DDBJ whole genome shotgun (WGS) entry which is preliminary data.</text>
</comment>
<accession>A0ABW2XA99</accession>
<keyword evidence="5" id="KW-1185">Reference proteome</keyword>
<feature type="transmembrane region" description="Helical" evidence="2">
    <location>
        <begin position="31"/>
        <end position="51"/>
    </location>
</feature>
<feature type="domain" description="Signal transduction histidine kinase subgroup 3 dimerisation and phosphoacceptor" evidence="3">
    <location>
        <begin position="102"/>
        <end position="164"/>
    </location>
</feature>
<dbReference type="GO" id="GO:0016301">
    <property type="term" value="F:kinase activity"/>
    <property type="evidence" value="ECO:0007669"/>
    <property type="project" value="UniProtKB-KW"/>
</dbReference>
<proteinExistence type="predicted"/>
<evidence type="ECO:0000256" key="2">
    <source>
        <dbReference type="SAM" id="Phobius"/>
    </source>
</evidence>
<dbReference type="InterPro" id="IPR011712">
    <property type="entry name" value="Sig_transdc_His_kin_sub3_dim/P"/>
</dbReference>
<keyword evidence="4" id="KW-0808">Transferase</keyword>
<dbReference type="Pfam" id="PF07730">
    <property type="entry name" value="HisKA_3"/>
    <property type="match status" value="1"/>
</dbReference>
<evidence type="ECO:0000313" key="5">
    <source>
        <dbReference type="Proteomes" id="UP001596915"/>
    </source>
</evidence>
<sequence>MTAPAEIWVLVEAFGLSALVFTAVRYAAARGAIGAAALGVLALGIQPLRMLWWASPAATWTEYVFFLGGWTLIGLAAVAIGLSRRFADCRKSRTLAAVRRRERLALVGDLHDLVAHDVTGIVLEAQATRVEADAAQVPEALNRIEEAGLQAMAAMDRTVTMLRGGGDSDPDSAAPGTRPYGAADLLELIDRFAATGRIPVRRAGSSPSGPTPSPRGKPNSQDWSHVAAPMPTSRLNCSSRSAR</sequence>
<dbReference type="Gene3D" id="1.20.5.1930">
    <property type="match status" value="1"/>
</dbReference>
<keyword evidence="2" id="KW-0472">Membrane</keyword>
<protein>
    <submittedName>
        <fullName evidence="4">Histidine kinase</fullName>
    </submittedName>
</protein>
<gene>
    <name evidence="4" type="ORF">ACFQ2K_49720</name>
</gene>
<feature type="region of interest" description="Disordered" evidence="1">
    <location>
        <begin position="197"/>
        <end position="243"/>
    </location>
</feature>
<dbReference type="Proteomes" id="UP001596915">
    <property type="component" value="Unassembled WGS sequence"/>
</dbReference>
<evidence type="ECO:0000259" key="3">
    <source>
        <dbReference type="Pfam" id="PF07730"/>
    </source>
</evidence>
<evidence type="ECO:0000313" key="4">
    <source>
        <dbReference type="EMBL" id="MFD0629506.1"/>
    </source>
</evidence>
<organism evidence="4 5">
    <name type="scientific">Streptomyces sanglieri</name>
    <dbReference type="NCBI Taxonomy" id="193460"/>
    <lineage>
        <taxon>Bacteria</taxon>
        <taxon>Bacillati</taxon>
        <taxon>Actinomycetota</taxon>
        <taxon>Actinomycetes</taxon>
        <taxon>Kitasatosporales</taxon>
        <taxon>Streptomycetaceae</taxon>
        <taxon>Streptomyces</taxon>
    </lineage>
</organism>
<feature type="transmembrane region" description="Helical" evidence="2">
    <location>
        <begin position="6"/>
        <end position="24"/>
    </location>
</feature>
<feature type="compositionally biased region" description="Polar residues" evidence="1">
    <location>
        <begin position="233"/>
        <end position="243"/>
    </location>
</feature>
<dbReference type="EMBL" id="JBHTGL010000008">
    <property type="protein sequence ID" value="MFD0629506.1"/>
    <property type="molecule type" value="Genomic_DNA"/>
</dbReference>
<keyword evidence="2" id="KW-1133">Transmembrane helix</keyword>